<proteinExistence type="predicted"/>
<name>A0A8X6QP92_NEPPI</name>
<reference evidence="2" key="1">
    <citation type="submission" date="2020-08" db="EMBL/GenBank/DDBJ databases">
        <title>Multicomponent nature underlies the extraordinary mechanical properties of spider dragline silk.</title>
        <authorList>
            <person name="Kono N."/>
            <person name="Nakamura H."/>
            <person name="Mori M."/>
            <person name="Yoshida Y."/>
            <person name="Ohtoshi R."/>
            <person name="Malay A.D."/>
            <person name="Moran D.A.P."/>
            <person name="Tomita M."/>
            <person name="Numata K."/>
            <person name="Arakawa K."/>
        </authorList>
    </citation>
    <scope>NUCLEOTIDE SEQUENCE</scope>
</reference>
<evidence type="ECO:0000313" key="2">
    <source>
        <dbReference type="EMBL" id="GFU35690.1"/>
    </source>
</evidence>
<dbReference type="EMBL" id="BMAW01130579">
    <property type="protein sequence ID" value="GFU35690.1"/>
    <property type="molecule type" value="Genomic_DNA"/>
</dbReference>
<dbReference type="AlphaFoldDB" id="A0A8X6QP92"/>
<comment type="caution">
    <text evidence="2">The sequence shown here is derived from an EMBL/GenBank/DDBJ whole genome shotgun (WGS) entry which is preliminary data.</text>
</comment>
<organism evidence="2 3">
    <name type="scientific">Nephila pilipes</name>
    <name type="common">Giant wood spider</name>
    <name type="synonym">Nephila maculata</name>
    <dbReference type="NCBI Taxonomy" id="299642"/>
    <lineage>
        <taxon>Eukaryota</taxon>
        <taxon>Metazoa</taxon>
        <taxon>Ecdysozoa</taxon>
        <taxon>Arthropoda</taxon>
        <taxon>Chelicerata</taxon>
        <taxon>Arachnida</taxon>
        <taxon>Araneae</taxon>
        <taxon>Araneomorphae</taxon>
        <taxon>Entelegynae</taxon>
        <taxon>Araneoidea</taxon>
        <taxon>Nephilidae</taxon>
        <taxon>Nephila</taxon>
    </lineage>
</organism>
<evidence type="ECO:0000313" key="3">
    <source>
        <dbReference type="Proteomes" id="UP000887013"/>
    </source>
</evidence>
<feature type="compositionally biased region" description="Polar residues" evidence="1">
    <location>
        <begin position="23"/>
        <end position="36"/>
    </location>
</feature>
<gene>
    <name evidence="2" type="ORF">NPIL_270911</name>
</gene>
<feature type="non-terminal residue" evidence="2">
    <location>
        <position position="80"/>
    </location>
</feature>
<feature type="region of interest" description="Disordered" evidence="1">
    <location>
        <begin position="1"/>
        <end position="80"/>
    </location>
</feature>
<dbReference type="Proteomes" id="UP000887013">
    <property type="component" value="Unassembled WGS sequence"/>
</dbReference>
<keyword evidence="3" id="KW-1185">Reference proteome</keyword>
<evidence type="ECO:0000256" key="1">
    <source>
        <dbReference type="SAM" id="MobiDB-lite"/>
    </source>
</evidence>
<sequence length="80" mass="8679">MIQKPIATASSQVKVTQPIAVSPPSQDRSDSASQGKKSNKRTRDSEGFIFPPKHLTRKAPKANPNLEKIDDAPTPDPDVD</sequence>
<protein>
    <submittedName>
        <fullName evidence="2">Uncharacterized protein</fullName>
    </submittedName>
</protein>
<accession>A0A8X6QP92</accession>